<dbReference type="InterPro" id="IPR000192">
    <property type="entry name" value="Aminotrans_V_dom"/>
</dbReference>
<dbReference type="GO" id="GO:0046872">
    <property type="term" value="F:metal ion binding"/>
    <property type="evidence" value="ECO:0007669"/>
    <property type="project" value="UniProtKB-KW"/>
</dbReference>
<keyword evidence="6" id="KW-0663">Pyridoxal phosphate</keyword>
<sequence length="393" mass="41790">MSTTRRPIYLDYSATTPVAPEVSAAMQPYWSDLFGNASSLHHFGRDAAAALDEARAVIGCALDARAGEIVFTGCGTEADNLALRGVAFAARRANSGSPGHIITTPVEHHAVEATARQLHTLFGFDLTLLPVDGCGQVNPDDVRRAIRRDTVLVSVMLANNEVGTLQPVSEIGAICREHGVPFHTDAIQAPAYLPIHVGELNVDLLALSAHKFYGPKGVGVLYIREGTPYVPPMTGGGHERGRRPGTVNVAGAVGAAAAIQYSARQRDAQAARLTRLRDRLIQGVLASVPDVRLSGHPTERLPNHASFVFKHVDGESLLMALDVEGIAVSTGSACTSGNPEPSSVLLAMGIPREWALGSLRVTLGYHTTEEEINILLDVLPRCVARARAASLEF</sequence>
<dbReference type="InterPro" id="IPR015421">
    <property type="entry name" value="PyrdxlP-dep_Trfase_major"/>
</dbReference>
<keyword evidence="7" id="KW-0408">Iron</keyword>
<proteinExistence type="inferred from homology"/>
<protein>
    <recommendedName>
        <fullName evidence="3">cysteine desulfurase</fullName>
        <ecNumber evidence="3">2.8.1.7</ecNumber>
    </recommendedName>
</protein>
<evidence type="ECO:0000256" key="2">
    <source>
        <dbReference type="ARBA" id="ARBA00006490"/>
    </source>
</evidence>
<dbReference type="Proteomes" id="UP000230790">
    <property type="component" value="Unassembled WGS sequence"/>
</dbReference>
<reference evidence="12 13" key="1">
    <citation type="submission" date="2017-11" db="EMBL/GenBank/DDBJ databases">
        <title>Evolution of Phototrophy in the Chloroflexi Phylum Driven by Horizontal Gene Transfer.</title>
        <authorList>
            <person name="Ward L.M."/>
            <person name="Hemp J."/>
            <person name="Shih P.M."/>
            <person name="Mcglynn S.E."/>
            <person name="Fischer W."/>
        </authorList>
    </citation>
    <scope>NUCLEOTIDE SEQUENCE [LARGE SCALE GENOMIC DNA]</scope>
    <source>
        <strain evidence="12">JP3_7</strain>
    </source>
</reference>
<evidence type="ECO:0000313" key="12">
    <source>
        <dbReference type="EMBL" id="PJF48109.1"/>
    </source>
</evidence>
<dbReference type="NCBIfam" id="NF002806">
    <property type="entry name" value="PRK02948.1"/>
    <property type="match status" value="1"/>
</dbReference>
<gene>
    <name evidence="12" type="ORF">CUN48_05270</name>
</gene>
<keyword evidence="4" id="KW-0808">Transferase</keyword>
<dbReference type="Gene3D" id="1.10.260.50">
    <property type="match status" value="1"/>
</dbReference>
<name>A0A2M8QE76_9CHLR</name>
<evidence type="ECO:0000259" key="11">
    <source>
        <dbReference type="Pfam" id="PF00266"/>
    </source>
</evidence>
<evidence type="ECO:0000256" key="5">
    <source>
        <dbReference type="ARBA" id="ARBA00022723"/>
    </source>
</evidence>
<comment type="cofactor">
    <cofactor evidence="1 10">
        <name>pyridoxal 5'-phosphate</name>
        <dbReference type="ChEBI" id="CHEBI:597326"/>
    </cofactor>
</comment>
<comment type="caution">
    <text evidence="12">The sequence shown here is derived from an EMBL/GenBank/DDBJ whole genome shotgun (WGS) entry which is preliminary data.</text>
</comment>
<evidence type="ECO:0000256" key="8">
    <source>
        <dbReference type="ARBA" id="ARBA00023014"/>
    </source>
</evidence>
<evidence type="ECO:0000256" key="3">
    <source>
        <dbReference type="ARBA" id="ARBA00012239"/>
    </source>
</evidence>
<organism evidence="12 13">
    <name type="scientific">Candidatus Thermofonsia Clade 3 bacterium</name>
    <dbReference type="NCBI Taxonomy" id="2364212"/>
    <lineage>
        <taxon>Bacteria</taxon>
        <taxon>Bacillati</taxon>
        <taxon>Chloroflexota</taxon>
        <taxon>Candidatus Thermofontia</taxon>
        <taxon>Candidatus Thermofonsia Clade 3</taxon>
    </lineage>
</organism>
<comment type="similarity">
    <text evidence="2">Belongs to the class-V pyridoxal-phosphate-dependent aminotransferase family. NifS/IscS subfamily.</text>
</comment>
<dbReference type="InterPro" id="IPR015424">
    <property type="entry name" value="PyrdxlP-dep_Trfase"/>
</dbReference>
<dbReference type="InterPro" id="IPR020578">
    <property type="entry name" value="Aminotrans_V_PyrdxlP_BS"/>
</dbReference>
<evidence type="ECO:0000256" key="6">
    <source>
        <dbReference type="ARBA" id="ARBA00022898"/>
    </source>
</evidence>
<dbReference type="Gene3D" id="3.90.1150.10">
    <property type="entry name" value="Aspartate Aminotransferase, domain 1"/>
    <property type="match status" value="1"/>
</dbReference>
<dbReference type="InterPro" id="IPR015422">
    <property type="entry name" value="PyrdxlP-dep_Trfase_small"/>
</dbReference>
<dbReference type="InterPro" id="IPR016454">
    <property type="entry name" value="Cysteine_dSase"/>
</dbReference>
<dbReference type="PROSITE" id="PS00595">
    <property type="entry name" value="AA_TRANSFER_CLASS_5"/>
    <property type="match status" value="1"/>
</dbReference>
<feature type="domain" description="Aminotransferase class V" evidence="11">
    <location>
        <begin position="8"/>
        <end position="375"/>
    </location>
</feature>
<dbReference type="GO" id="GO:0051536">
    <property type="term" value="F:iron-sulfur cluster binding"/>
    <property type="evidence" value="ECO:0007669"/>
    <property type="project" value="UniProtKB-KW"/>
</dbReference>
<dbReference type="Pfam" id="PF00266">
    <property type="entry name" value="Aminotran_5"/>
    <property type="match status" value="1"/>
</dbReference>
<dbReference type="PANTHER" id="PTHR11601:SF34">
    <property type="entry name" value="CYSTEINE DESULFURASE"/>
    <property type="match status" value="1"/>
</dbReference>
<dbReference type="GO" id="GO:0031071">
    <property type="term" value="F:cysteine desulfurase activity"/>
    <property type="evidence" value="ECO:0007669"/>
    <property type="project" value="UniProtKB-EC"/>
</dbReference>
<comment type="catalytic activity">
    <reaction evidence="9">
        <text>(sulfur carrier)-H + L-cysteine = (sulfur carrier)-SH + L-alanine</text>
        <dbReference type="Rhea" id="RHEA:43892"/>
        <dbReference type="Rhea" id="RHEA-COMP:14737"/>
        <dbReference type="Rhea" id="RHEA-COMP:14739"/>
        <dbReference type="ChEBI" id="CHEBI:29917"/>
        <dbReference type="ChEBI" id="CHEBI:35235"/>
        <dbReference type="ChEBI" id="CHEBI:57972"/>
        <dbReference type="ChEBI" id="CHEBI:64428"/>
        <dbReference type="EC" id="2.8.1.7"/>
    </reaction>
</comment>
<keyword evidence="8" id="KW-0411">Iron-sulfur</keyword>
<evidence type="ECO:0000256" key="10">
    <source>
        <dbReference type="RuleBase" id="RU004504"/>
    </source>
</evidence>
<evidence type="ECO:0000256" key="1">
    <source>
        <dbReference type="ARBA" id="ARBA00001933"/>
    </source>
</evidence>
<dbReference type="EC" id="2.8.1.7" evidence="3"/>
<dbReference type="SUPFAM" id="SSF53383">
    <property type="entry name" value="PLP-dependent transferases"/>
    <property type="match status" value="1"/>
</dbReference>
<dbReference type="AlphaFoldDB" id="A0A2M8QE76"/>
<dbReference type="FunFam" id="3.40.640.10:FF:000084">
    <property type="entry name" value="IscS-like cysteine desulfurase"/>
    <property type="match status" value="1"/>
</dbReference>
<keyword evidence="5" id="KW-0479">Metal-binding</keyword>
<dbReference type="PANTHER" id="PTHR11601">
    <property type="entry name" value="CYSTEINE DESULFURYLASE FAMILY MEMBER"/>
    <property type="match status" value="1"/>
</dbReference>
<evidence type="ECO:0000256" key="4">
    <source>
        <dbReference type="ARBA" id="ARBA00022679"/>
    </source>
</evidence>
<dbReference type="PIRSF" id="PIRSF005572">
    <property type="entry name" value="NifS"/>
    <property type="match status" value="1"/>
</dbReference>
<dbReference type="Gene3D" id="3.40.640.10">
    <property type="entry name" value="Type I PLP-dependent aspartate aminotransferase-like (Major domain)"/>
    <property type="match status" value="1"/>
</dbReference>
<evidence type="ECO:0000256" key="7">
    <source>
        <dbReference type="ARBA" id="ARBA00023004"/>
    </source>
</evidence>
<evidence type="ECO:0000313" key="13">
    <source>
        <dbReference type="Proteomes" id="UP000230790"/>
    </source>
</evidence>
<accession>A0A2M8QE76</accession>
<evidence type="ECO:0000256" key="9">
    <source>
        <dbReference type="ARBA" id="ARBA00050776"/>
    </source>
</evidence>
<dbReference type="EMBL" id="PGTN01000024">
    <property type="protein sequence ID" value="PJF48109.1"/>
    <property type="molecule type" value="Genomic_DNA"/>
</dbReference>